<sequence length="216" mass="24477">MDRRGVISCFTRTSPARDSTSSVLLLLGSDQNLLQQLQGEDHRDQRWRQYCKSLDDQEEMAGGDQDEGPDDAGRPPKSCLPTAFFKSWPLLSLLLAKRLWPGLDSSPENRRKNSTPASSHDQARDSSSSQAAIVANAAVWRIMAKRIVSEVHCRRRRMVRQMSGGLMARKKGIDFAYDEGSYAKNFDMGRENWIKSDPCLAVRRSDEIQEHQDKHV</sequence>
<evidence type="ECO:0000313" key="2">
    <source>
        <dbReference type="EMBL" id="EFJ34944.1"/>
    </source>
</evidence>
<keyword evidence="3" id="KW-1185">Reference proteome</keyword>
<evidence type="ECO:0000256" key="1">
    <source>
        <dbReference type="SAM" id="MobiDB-lite"/>
    </source>
</evidence>
<name>D8R0A9_SELML</name>
<dbReference type="HOGENOM" id="CLU_1279552_0_0_1"/>
<reference evidence="2 3" key="1">
    <citation type="journal article" date="2011" name="Science">
        <title>The Selaginella genome identifies genetic changes associated with the evolution of vascular plants.</title>
        <authorList>
            <person name="Banks J.A."/>
            <person name="Nishiyama T."/>
            <person name="Hasebe M."/>
            <person name="Bowman J.L."/>
            <person name="Gribskov M."/>
            <person name="dePamphilis C."/>
            <person name="Albert V.A."/>
            <person name="Aono N."/>
            <person name="Aoyama T."/>
            <person name="Ambrose B.A."/>
            <person name="Ashton N.W."/>
            <person name="Axtell M.J."/>
            <person name="Barker E."/>
            <person name="Barker M.S."/>
            <person name="Bennetzen J.L."/>
            <person name="Bonawitz N.D."/>
            <person name="Chapple C."/>
            <person name="Cheng C."/>
            <person name="Correa L.G."/>
            <person name="Dacre M."/>
            <person name="DeBarry J."/>
            <person name="Dreyer I."/>
            <person name="Elias M."/>
            <person name="Engstrom E.M."/>
            <person name="Estelle M."/>
            <person name="Feng L."/>
            <person name="Finet C."/>
            <person name="Floyd S.K."/>
            <person name="Frommer W.B."/>
            <person name="Fujita T."/>
            <person name="Gramzow L."/>
            <person name="Gutensohn M."/>
            <person name="Harholt J."/>
            <person name="Hattori M."/>
            <person name="Heyl A."/>
            <person name="Hirai T."/>
            <person name="Hiwatashi Y."/>
            <person name="Ishikawa M."/>
            <person name="Iwata M."/>
            <person name="Karol K.G."/>
            <person name="Koehler B."/>
            <person name="Kolukisaoglu U."/>
            <person name="Kubo M."/>
            <person name="Kurata T."/>
            <person name="Lalonde S."/>
            <person name="Li K."/>
            <person name="Li Y."/>
            <person name="Litt A."/>
            <person name="Lyons E."/>
            <person name="Manning G."/>
            <person name="Maruyama T."/>
            <person name="Michael T.P."/>
            <person name="Mikami K."/>
            <person name="Miyazaki S."/>
            <person name="Morinaga S."/>
            <person name="Murata T."/>
            <person name="Mueller-Roeber B."/>
            <person name="Nelson D.R."/>
            <person name="Obara M."/>
            <person name="Oguri Y."/>
            <person name="Olmstead R.G."/>
            <person name="Onodera N."/>
            <person name="Petersen B.L."/>
            <person name="Pils B."/>
            <person name="Prigge M."/>
            <person name="Rensing S.A."/>
            <person name="Riano-Pachon D.M."/>
            <person name="Roberts A.W."/>
            <person name="Sato Y."/>
            <person name="Scheller H.V."/>
            <person name="Schulz B."/>
            <person name="Schulz C."/>
            <person name="Shakirov E.V."/>
            <person name="Shibagaki N."/>
            <person name="Shinohara N."/>
            <person name="Shippen D.E."/>
            <person name="Soerensen I."/>
            <person name="Sotooka R."/>
            <person name="Sugimoto N."/>
            <person name="Sugita M."/>
            <person name="Sumikawa N."/>
            <person name="Tanurdzic M."/>
            <person name="Theissen G."/>
            <person name="Ulvskov P."/>
            <person name="Wakazuki S."/>
            <person name="Weng J.K."/>
            <person name="Willats W.W."/>
            <person name="Wipf D."/>
            <person name="Wolf P.G."/>
            <person name="Yang L."/>
            <person name="Zimmer A.D."/>
            <person name="Zhu Q."/>
            <person name="Mitros T."/>
            <person name="Hellsten U."/>
            <person name="Loque D."/>
            <person name="Otillar R."/>
            <person name="Salamov A."/>
            <person name="Schmutz J."/>
            <person name="Shapiro H."/>
            <person name="Lindquist E."/>
            <person name="Lucas S."/>
            <person name="Rokhsar D."/>
            <person name="Grigoriev I.V."/>
        </authorList>
    </citation>
    <scope>NUCLEOTIDE SEQUENCE [LARGE SCALE GENOMIC DNA]</scope>
</reference>
<organism evidence="3">
    <name type="scientific">Selaginella moellendorffii</name>
    <name type="common">Spikemoss</name>
    <dbReference type="NCBI Taxonomy" id="88036"/>
    <lineage>
        <taxon>Eukaryota</taxon>
        <taxon>Viridiplantae</taxon>
        <taxon>Streptophyta</taxon>
        <taxon>Embryophyta</taxon>
        <taxon>Tracheophyta</taxon>
        <taxon>Lycopodiopsida</taxon>
        <taxon>Selaginellales</taxon>
        <taxon>Selaginellaceae</taxon>
        <taxon>Selaginella</taxon>
    </lineage>
</organism>
<accession>D8R0A9</accession>
<gene>
    <name evidence="2" type="ORF">SELMODRAFT_405989</name>
</gene>
<feature type="compositionally biased region" description="Acidic residues" evidence="1">
    <location>
        <begin position="56"/>
        <end position="70"/>
    </location>
</feature>
<dbReference type="Proteomes" id="UP000001514">
    <property type="component" value="Unassembled WGS sequence"/>
</dbReference>
<proteinExistence type="predicted"/>
<feature type="compositionally biased region" description="Low complexity" evidence="1">
    <location>
        <begin position="117"/>
        <end position="130"/>
    </location>
</feature>
<dbReference type="EMBL" id="GL377569">
    <property type="protein sequence ID" value="EFJ34944.1"/>
    <property type="molecule type" value="Genomic_DNA"/>
</dbReference>
<dbReference type="KEGG" id="smo:SELMODRAFT_405989"/>
<dbReference type="InParanoid" id="D8R0A9"/>
<evidence type="ECO:0000313" key="3">
    <source>
        <dbReference type="Proteomes" id="UP000001514"/>
    </source>
</evidence>
<protein>
    <submittedName>
        <fullName evidence="2">Uncharacterized protein</fullName>
    </submittedName>
</protein>
<dbReference type="Gramene" id="EFJ34944">
    <property type="protein sequence ID" value="EFJ34944"/>
    <property type="gene ID" value="SELMODRAFT_405989"/>
</dbReference>
<dbReference type="AlphaFoldDB" id="D8R0A9"/>
<feature type="region of interest" description="Disordered" evidence="1">
    <location>
        <begin position="56"/>
        <end position="78"/>
    </location>
</feature>
<feature type="region of interest" description="Disordered" evidence="1">
    <location>
        <begin position="104"/>
        <end position="130"/>
    </location>
</feature>